<feature type="domain" description="HTH iclR-type" evidence="4">
    <location>
        <begin position="9"/>
        <end position="71"/>
    </location>
</feature>
<dbReference type="InterPro" id="IPR036390">
    <property type="entry name" value="WH_DNA-bd_sf"/>
</dbReference>
<evidence type="ECO:0000313" key="7">
    <source>
        <dbReference type="Proteomes" id="UP000198307"/>
    </source>
</evidence>
<dbReference type="Gene3D" id="3.30.450.40">
    <property type="match status" value="1"/>
</dbReference>
<evidence type="ECO:0000256" key="3">
    <source>
        <dbReference type="ARBA" id="ARBA00023163"/>
    </source>
</evidence>
<accession>A0A239PTA3</accession>
<dbReference type="PANTHER" id="PTHR30136:SF35">
    <property type="entry name" value="HTH-TYPE TRANSCRIPTIONAL REGULATOR RV1719"/>
    <property type="match status" value="1"/>
</dbReference>
<gene>
    <name evidence="6" type="ORF">SAMN05444959_10570</name>
</gene>
<keyword evidence="2" id="KW-0238">DNA-binding</keyword>
<keyword evidence="1" id="KW-0805">Transcription regulation</keyword>
<dbReference type="PROSITE" id="PS51078">
    <property type="entry name" value="ICLR_ED"/>
    <property type="match status" value="1"/>
</dbReference>
<keyword evidence="7" id="KW-1185">Reference proteome</keyword>
<dbReference type="SUPFAM" id="SSF46785">
    <property type="entry name" value="Winged helix' DNA-binding domain"/>
    <property type="match status" value="1"/>
</dbReference>
<dbReference type="PANTHER" id="PTHR30136">
    <property type="entry name" value="HELIX-TURN-HELIX TRANSCRIPTIONAL REGULATOR, ICLR FAMILY"/>
    <property type="match status" value="1"/>
</dbReference>
<proteinExistence type="predicted"/>
<dbReference type="InterPro" id="IPR050707">
    <property type="entry name" value="HTH_MetabolicPath_Reg"/>
</dbReference>
<dbReference type="InterPro" id="IPR014757">
    <property type="entry name" value="Tscrpt_reg_IclR_C"/>
</dbReference>
<dbReference type="GO" id="GO:0003677">
    <property type="term" value="F:DNA binding"/>
    <property type="evidence" value="ECO:0007669"/>
    <property type="project" value="UniProtKB-KW"/>
</dbReference>
<dbReference type="Pfam" id="PF09339">
    <property type="entry name" value="HTH_IclR"/>
    <property type="match status" value="1"/>
</dbReference>
<keyword evidence="3" id="KW-0804">Transcription</keyword>
<name>A0A239PTA3_9RHOB</name>
<dbReference type="InterPro" id="IPR036388">
    <property type="entry name" value="WH-like_DNA-bd_sf"/>
</dbReference>
<dbReference type="InterPro" id="IPR029016">
    <property type="entry name" value="GAF-like_dom_sf"/>
</dbReference>
<dbReference type="EMBL" id="FZQB01000005">
    <property type="protein sequence ID" value="SNT73524.1"/>
    <property type="molecule type" value="Genomic_DNA"/>
</dbReference>
<dbReference type="InterPro" id="IPR005471">
    <property type="entry name" value="Tscrpt_reg_IclR_N"/>
</dbReference>
<dbReference type="Pfam" id="PF01614">
    <property type="entry name" value="IclR_C"/>
    <property type="match status" value="1"/>
</dbReference>
<dbReference type="GO" id="GO:0003700">
    <property type="term" value="F:DNA-binding transcription factor activity"/>
    <property type="evidence" value="ECO:0007669"/>
    <property type="project" value="TreeGrafter"/>
</dbReference>
<dbReference type="Proteomes" id="UP000198307">
    <property type="component" value="Unassembled WGS sequence"/>
</dbReference>
<dbReference type="SMART" id="SM00346">
    <property type="entry name" value="HTH_ICLR"/>
    <property type="match status" value="1"/>
</dbReference>
<sequence length="264" mass="29167">MPKRAADSSTPLSRAILVLEEVSRHRTPPSFSTLMKELKLPKSSLHRTLAALTQERLLEFRPEDSGYRLGLRLSGLSLKAVHGLEIRDAVRPEIEDLSKQVQENVLVGQRDDTQLVYVDRIQSQQTLQMISQLGNRAPLHCTGLGKTILAFTEEDTLTALLPRLPLTRSTDTTICDLPSLQAELQEIRQQGYAIDRCEHQPEIHCIAAPIYAANGKIMAAVSISAPVFRVPYATLTQWLPALQDAARRITLKLGGIMAGEGTTS</sequence>
<dbReference type="GO" id="GO:0045892">
    <property type="term" value="P:negative regulation of DNA-templated transcription"/>
    <property type="evidence" value="ECO:0007669"/>
    <property type="project" value="TreeGrafter"/>
</dbReference>
<evidence type="ECO:0000259" key="5">
    <source>
        <dbReference type="PROSITE" id="PS51078"/>
    </source>
</evidence>
<dbReference type="AlphaFoldDB" id="A0A239PTA3"/>
<feature type="domain" description="IclR-ED" evidence="5">
    <location>
        <begin position="72"/>
        <end position="255"/>
    </location>
</feature>
<dbReference type="PROSITE" id="PS51077">
    <property type="entry name" value="HTH_ICLR"/>
    <property type="match status" value="1"/>
</dbReference>
<evidence type="ECO:0000259" key="4">
    <source>
        <dbReference type="PROSITE" id="PS51077"/>
    </source>
</evidence>
<evidence type="ECO:0000313" key="6">
    <source>
        <dbReference type="EMBL" id="SNT73524.1"/>
    </source>
</evidence>
<organism evidence="6 7">
    <name type="scientific">Paracoccus seriniphilus</name>
    <dbReference type="NCBI Taxonomy" id="184748"/>
    <lineage>
        <taxon>Bacteria</taxon>
        <taxon>Pseudomonadati</taxon>
        <taxon>Pseudomonadota</taxon>
        <taxon>Alphaproteobacteria</taxon>
        <taxon>Rhodobacterales</taxon>
        <taxon>Paracoccaceae</taxon>
        <taxon>Paracoccus</taxon>
    </lineage>
</organism>
<dbReference type="RefSeq" id="WP_179217685.1">
    <property type="nucleotide sequence ID" value="NZ_CP067132.1"/>
</dbReference>
<dbReference type="SUPFAM" id="SSF55781">
    <property type="entry name" value="GAF domain-like"/>
    <property type="match status" value="1"/>
</dbReference>
<evidence type="ECO:0000256" key="2">
    <source>
        <dbReference type="ARBA" id="ARBA00023125"/>
    </source>
</evidence>
<reference evidence="6 7" key="1">
    <citation type="submission" date="2017-07" db="EMBL/GenBank/DDBJ databases">
        <authorList>
            <person name="Sun Z.S."/>
            <person name="Albrecht U."/>
            <person name="Echele G."/>
            <person name="Lee C.C."/>
        </authorList>
    </citation>
    <scope>NUCLEOTIDE SEQUENCE [LARGE SCALE GENOMIC DNA]</scope>
    <source>
        <strain evidence="6 7">DSM 14827</strain>
    </source>
</reference>
<dbReference type="Gene3D" id="1.10.10.10">
    <property type="entry name" value="Winged helix-like DNA-binding domain superfamily/Winged helix DNA-binding domain"/>
    <property type="match status" value="1"/>
</dbReference>
<evidence type="ECO:0000256" key="1">
    <source>
        <dbReference type="ARBA" id="ARBA00023015"/>
    </source>
</evidence>
<protein>
    <submittedName>
        <fullName evidence="6">Transcriptional regulator, IclR family</fullName>
    </submittedName>
</protein>